<evidence type="ECO:0000313" key="7">
    <source>
        <dbReference type="Proteomes" id="UP001412239"/>
    </source>
</evidence>
<dbReference type="InterPro" id="IPR023347">
    <property type="entry name" value="Lysozyme_dom_sf"/>
</dbReference>
<dbReference type="EMBL" id="LN891178">
    <property type="protein sequence ID" value="CUS07787.1"/>
    <property type="molecule type" value="Genomic_DNA"/>
</dbReference>
<keyword evidence="7" id="KW-1185">Reference proteome</keyword>
<evidence type="ECO:0000256" key="3">
    <source>
        <dbReference type="ARBA" id="ARBA00023200"/>
    </source>
</evidence>
<evidence type="ECO:0000256" key="5">
    <source>
        <dbReference type="SAM" id="SignalP"/>
    </source>
</evidence>
<dbReference type="GO" id="GO:0031640">
    <property type="term" value="P:killing of cells of another organism"/>
    <property type="evidence" value="ECO:0007669"/>
    <property type="project" value="UniProtKB-KW"/>
</dbReference>
<dbReference type="GO" id="GO:0003796">
    <property type="term" value="F:lysozyme activity"/>
    <property type="evidence" value="ECO:0007669"/>
    <property type="project" value="InterPro"/>
</dbReference>
<dbReference type="InterPro" id="IPR002196">
    <property type="entry name" value="Glyco_hydro_24"/>
</dbReference>
<evidence type="ECO:0000313" key="6">
    <source>
        <dbReference type="EMBL" id="CUS07787.1"/>
    </source>
</evidence>
<dbReference type="InterPro" id="IPR023346">
    <property type="entry name" value="Lysozyme-like_dom_sf"/>
</dbReference>
<dbReference type="GO" id="GO:0016998">
    <property type="term" value="P:cell wall macromolecule catabolic process"/>
    <property type="evidence" value="ECO:0007669"/>
    <property type="project" value="InterPro"/>
</dbReference>
<reference evidence="6" key="1">
    <citation type="submission" date="2015-10" db="EMBL/GenBank/DDBJ databases">
        <authorList>
            <person name="Regsiter A."/>
            <person name="william w."/>
        </authorList>
    </citation>
    <scope>NUCLEOTIDE SEQUENCE</scope>
    <source>
        <strain evidence="6">Montdore</strain>
    </source>
</reference>
<evidence type="ECO:0000256" key="2">
    <source>
        <dbReference type="ARBA" id="ARBA00022638"/>
    </source>
</evidence>
<protein>
    <recommendedName>
        <fullName evidence="8">Lysozyme</fullName>
    </recommendedName>
</protein>
<dbReference type="InterPro" id="IPR033907">
    <property type="entry name" value="Endolysin_autolysin"/>
</dbReference>
<evidence type="ECO:0000256" key="4">
    <source>
        <dbReference type="SAM" id="MobiDB-lite"/>
    </source>
</evidence>
<dbReference type="InterPro" id="IPR051018">
    <property type="entry name" value="Bacteriophage_GH24"/>
</dbReference>
<feature type="compositionally biased region" description="Low complexity" evidence="4">
    <location>
        <begin position="137"/>
        <end position="146"/>
    </location>
</feature>
<dbReference type="CDD" id="cd00737">
    <property type="entry name" value="lyz_endolysin_autolysin"/>
    <property type="match status" value="1"/>
</dbReference>
<dbReference type="PANTHER" id="PTHR38107:SF3">
    <property type="entry name" value="LYSOZYME RRRD-RELATED"/>
    <property type="match status" value="1"/>
</dbReference>
<accession>A0A292PMS6</accession>
<keyword evidence="1" id="KW-0929">Antimicrobial</keyword>
<evidence type="ECO:0008006" key="8">
    <source>
        <dbReference type="Google" id="ProtNLM"/>
    </source>
</evidence>
<organism evidence="6 7">
    <name type="scientific">Tuber aestivum</name>
    <name type="common">summer truffle</name>
    <dbReference type="NCBI Taxonomy" id="59557"/>
    <lineage>
        <taxon>Eukaryota</taxon>
        <taxon>Fungi</taxon>
        <taxon>Dikarya</taxon>
        <taxon>Ascomycota</taxon>
        <taxon>Pezizomycotina</taxon>
        <taxon>Pezizomycetes</taxon>
        <taxon>Pezizales</taxon>
        <taxon>Tuberaceae</taxon>
        <taxon>Tuber</taxon>
    </lineage>
</organism>
<name>A0A292PMS6_9PEZI</name>
<dbReference type="Proteomes" id="UP001412239">
    <property type="component" value="Unassembled WGS sequence"/>
</dbReference>
<sequence length="370" mass="40467">MKSISLTGLFVSTLVVSASAIPHFNSIFGRGAQDSCYTQYGEGRCQIPKLCKGISVGGRYCGGGYGGGYENQCCVELVCKVSAGTGYCRSVKNGGCPGGSFQYSDYGSSEWPCTGGDTQCCVQSQTPYPPSPDSDDTSSNSSSEYPGGDARIHGKAIKMIKELEGFRGDIYKDQVGVDTIGYGHNCATAPGTCEALKTPITEKEGEDLMMKDMKQFEKCICDLPNSEELSSNQFCAMVSYAFNTGCYGTRDHFTEMMSKKDYHGICTSLPTTNTLGEVLKSRREEEAKLCNTPTKQFSGYLGSRQTPRGLGNLMRYFDAPDVLHPYAHLNSCIQAENKNRRKEKEFTVQSHERRSGHRAAEERRGHLVNC</sequence>
<feature type="signal peptide" evidence="5">
    <location>
        <begin position="1"/>
        <end position="20"/>
    </location>
</feature>
<keyword evidence="5" id="KW-0732">Signal</keyword>
<dbReference type="GO" id="GO:0042742">
    <property type="term" value="P:defense response to bacterium"/>
    <property type="evidence" value="ECO:0007669"/>
    <property type="project" value="UniProtKB-KW"/>
</dbReference>
<keyword evidence="3" id="KW-1035">Host cytoplasm</keyword>
<dbReference type="AlphaFoldDB" id="A0A292PMS6"/>
<proteinExistence type="predicted"/>
<evidence type="ECO:0000256" key="1">
    <source>
        <dbReference type="ARBA" id="ARBA00022529"/>
    </source>
</evidence>
<dbReference type="PANTHER" id="PTHR38107">
    <property type="match status" value="1"/>
</dbReference>
<keyword evidence="2" id="KW-0081">Bacteriolytic enzyme</keyword>
<dbReference type="GO" id="GO:0009253">
    <property type="term" value="P:peptidoglycan catabolic process"/>
    <property type="evidence" value="ECO:0007669"/>
    <property type="project" value="InterPro"/>
</dbReference>
<dbReference type="SUPFAM" id="SSF53955">
    <property type="entry name" value="Lysozyme-like"/>
    <property type="match status" value="1"/>
</dbReference>
<feature type="region of interest" description="Disordered" evidence="4">
    <location>
        <begin position="345"/>
        <end position="370"/>
    </location>
</feature>
<gene>
    <name evidence="6" type="ORF">GSTUAT00008128001</name>
</gene>
<dbReference type="Pfam" id="PF00959">
    <property type="entry name" value="Phage_lysozyme"/>
    <property type="match status" value="1"/>
</dbReference>
<dbReference type="Gene3D" id="1.10.530.40">
    <property type="match status" value="1"/>
</dbReference>
<feature type="chain" id="PRO_5013172046" description="Lysozyme" evidence="5">
    <location>
        <begin position="21"/>
        <end position="370"/>
    </location>
</feature>
<feature type="region of interest" description="Disordered" evidence="4">
    <location>
        <begin position="125"/>
        <end position="150"/>
    </location>
</feature>